<accession>A0A9K3LBL8</accession>
<feature type="signal peptide" evidence="1">
    <location>
        <begin position="1"/>
        <end position="29"/>
    </location>
</feature>
<dbReference type="EMBL" id="JAGRRH010000014">
    <property type="protein sequence ID" value="KAG7359284.1"/>
    <property type="molecule type" value="Genomic_DNA"/>
</dbReference>
<feature type="chain" id="PRO_5039906873" evidence="1">
    <location>
        <begin position="30"/>
        <end position="185"/>
    </location>
</feature>
<evidence type="ECO:0000256" key="1">
    <source>
        <dbReference type="SAM" id="SignalP"/>
    </source>
</evidence>
<dbReference type="AlphaFoldDB" id="A0A9K3LBL8"/>
<keyword evidence="3" id="KW-1185">Reference proteome</keyword>
<protein>
    <submittedName>
        <fullName evidence="2">Uncharacterized protein</fullName>
    </submittedName>
</protein>
<dbReference type="Proteomes" id="UP000693970">
    <property type="component" value="Unassembled WGS sequence"/>
</dbReference>
<gene>
    <name evidence="2" type="ORF">IV203_015873</name>
</gene>
<organism evidence="2 3">
    <name type="scientific">Nitzschia inconspicua</name>
    <dbReference type="NCBI Taxonomy" id="303405"/>
    <lineage>
        <taxon>Eukaryota</taxon>
        <taxon>Sar</taxon>
        <taxon>Stramenopiles</taxon>
        <taxon>Ochrophyta</taxon>
        <taxon>Bacillariophyta</taxon>
        <taxon>Bacillariophyceae</taxon>
        <taxon>Bacillariophycidae</taxon>
        <taxon>Bacillariales</taxon>
        <taxon>Bacillariaceae</taxon>
        <taxon>Nitzschia</taxon>
    </lineage>
</organism>
<evidence type="ECO:0000313" key="2">
    <source>
        <dbReference type="EMBL" id="KAG7359284.1"/>
    </source>
</evidence>
<evidence type="ECO:0000313" key="3">
    <source>
        <dbReference type="Proteomes" id="UP000693970"/>
    </source>
</evidence>
<sequence>MLFSRPSSVVAATVLFLLAVSSNLSVVQSQAFTNEFYCGTGPCIVPLRLPCDQMIEEYRFQGSCCSMVSVPETRGCRLTVANRGNCFWYPYCGVPDPMDELIGAGIEYKTDSTAVCPESEFDPLFLNTSSPDFIPLENRTDVSCVPTMTPSLLEGSPTETPLSASAMRAGGLVSLLVSSMTWVLV</sequence>
<reference evidence="2" key="2">
    <citation type="submission" date="2021-04" db="EMBL/GenBank/DDBJ databases">
        <authorList>
            <person name="Podell S."/>
        </authorList>
    </citation>
    <scope>NUCLEOTIDE SEQUENCE</scope>
    <source>
        <strain evidence="2">Hildebrandi</strain>
    </source>
</reference>
<comment type="caution">
    <text evidence="2">The sequence shown here is derived from an EMBL/GenBank/DDBJ whole genome shotgun (WGS) entry which is preliminary data.</text>
</comment>
<keyword evidence="1" id="KW-0732">Signal</keyword>
<dbReference type="OrthoDB" id="45962at2759"/>
<proteinExistence type="predicted"/>
<reference evidence="2" key="1">
    <citation type="journal article" date="2021" name="Sci. Rep.">
        <title>Diploid genomic architecture of Nitzschia inconspicua, an elite biomass production diatom.</title>
        <authorList>
            <person name="Oliver A."/>
            <person name="Podell S."/>
            <person name="Pinowska A."/>
            <person name="Traller J.C."/>
            <person name="Smith S.R."/>
            <person name="McClure R."/>
            <person name="Beliaev A."/>
            <person name="Bohutskyi P."/>
            <person name="Hill E.A."/>
            <person name="Rabines A."/>
            <person name="Zheng H."/>
            <person name="Allen L.Z."/>
            <person name="Kuo A."/>
            <person name="Grigoriev I.V."/>
            <person name="Allen A.E."/>
            <person name="Hazlebeck D."/>
            <person name="Allen E.E."/>
        </authorList>
    </citation>
    <scope>NUCLEOTIDE SEQUENCE</scope>
    <source>
        <strain evidence="2">Hildebrandi</strain>
    </source>
</reference>
<name>A0A9K3LBL8_9STRA</name>